<dbReference type="HOGENOM" id="CLU_2772814_0_0_6"/>
<dbReference type="Proteomes" id="UP000015503">
    <property type="component" value="Chromosome"/>
</dbReference>
<evidence type="ECO:0000313" key="2">
    <source>
        <dbReference type="Proteomes" id="UP000015503"/>
    </source>
</evidence>
<keyword evidence="2" id="KW-1185">Reference proteome</keyword>
<name>S6ALY6_METRE</name>
<gene>
    <name evidence="1" type="ORF">PCA10_07060</name>
</gene>
<evidence type="ECO:0000313" key="1">
    <source>
        <dbReference type="EMBL" id="BAN46438.1"/>
    </source>
</evidence>
<accession>S6ALY6</accession>
<reference evidence="1 2" key="1">
    <citation type="journal article" date="2013" name="Genome Announc.">
        <title>Complete Genome Sequence of the Carbazole Degrader Pseudomonas resinovorans Strain CA10 (NBRC 106553).</title>
        <authorList>
            <person name="Shintani M."/>
            <person name="Hosoyama A."/>
            <person name="Ohji S."/>
            <person name="Tsuchikane K."/>
            <person name="Takarada H."/>
            <person name="Yamazoe A."/>
            <person name="Fujita N."/>
            <person name="Nojiri H."/>
        </authorList>
    </citation>
    <scope>NUCLEOTIDE SEQUENCE [LARGE SCALE GENOMIC DNA]</scope>
    <source>
        <strain evidence="1 2">NBRC 106553</strain>
    </source>
</reference>
<proteinExistence type="predicted"/>
<organism evidence="1 2">
    <name type="scientific">Metapseudomonas resinovorans NBRC 106553</name>
    <dbReference type="NCBI Taxonomy" id="1245471"/>
    <lineage>
        <taxon>Bacteria</taxon>
        <taxon>Pseudomonadati</taxon>
        <taxon>Pseudomonadota</taxon>
        <taxon>Gammaproteobacteria</taxon>
        <taxon>Pseudomonadales</taxon>
        <taxon>Pseudomonadaceae</taxon>
        <taxon>Metapseudomonas</taxon>
    </lineage>
</organism>
<sequence length="69" mass="7847">MDLSIELVSTQERPLWLVHACGLTIVFPDQASATSFALKLEMRVNAPHSLSQETRKHWAAEHFRMLRGS</sequence>
<dbReference type="AlphaFoldDB" id="S6ALY6"/>
<dbReference type="EMBL" id="AP013068">
    <property type="protein sequence ID" value="BAN46438.1"/>
    <property type="molecule type" value="Genomic_DNA"/>
</dbReference>
<dbReference type="PATRIC" id="fig|1245471.3.peg.718"/>
<dbReference type="KEGG" id="pre:PCA10_07060"/>
<dbReference type="STRING" id="1245471.PCA10_07060"/>
<dbReference type="RefSeq" id="WP_016490640.1">
    <property type="nucleotide sequence ID" value="NC_021499.1"/>
</dbReference>
<protein>
    <submittedName>
        <fullName evidence="1">Uncharacterized protein</fullName>
    </submittedName>
</protein>
<dbReference type="OrthoDB" id="6998275at2"/>